<dbReference type="NCBIfam" id="TIGR01730">
    <property type="entry name" value="RND_mfp"/>
    <property type="match status" value="1"/>
</dbReference>
<dbReference type="Pfam" id="PF25917">
    <property type="entry name" value="BSH_RND"/>
    <property type="match status" value="1"/>
</dbReference>
<dbReference type="Gene3D" id="2.40.30.170">
    <property type="match status" value="1"/>
</dbReference>
<feature type="non-terminal residue" evidence="4">
    <location>
        <position position="1"/>
    </location>
</feature>
<dbReference type="PANTHER" id="PTHR30469">
    <property type="entry name" value="MULTIDRUG RESISTANCE PROTEIN MDTA"/>
    <property type="match status" value="1"/>
</dbReference>
<evidence type="ECO:0000259" key="2">
    <source>
        <dbReference type="Pfam" id="PF25917"/>
    </source>
</evidence>
<feature type="domain" description="Multidrug resistance protein MdtA-like barrel-sandwich hybrid" evidence="2">
    <location>
        <begin position="19"/>
        <end position="153"/>
    </location>
</feature>
<dbReference type="AlphaFoldDB" id="A0A382U9U9"/>
<dbReference type="EMBL" id="UINC01142624">
    <property type="protein sequence ID" value="SVD31074.1"/>
    <property type="molecule type" value="Genomic_DNA"/>
</dbReference>
<protein>
    <submittedName>
        <fullName evidence="4">Uncharacterized protein</fullName>
    </submittedName>
</protein>
<dbReference type="Gene3D" id="1.10.287.470">
    <property type="entry name" value="Helix hairpin bin"/>
    <property type="match status" value="1"/>
</dbReference>
<dbReference type="InterPro" id="IPR058625">
    <property type="entry name" value="MdtA-like_BSH"/>
</dbReference>
<feature type="non-terminal residue" evidence="4">
    <location>
        <position position="295"/>
    </location>
</feature>
<dbReference type="InterPro" id="IPR006143">
    <property type="entry name" value="RND_pump_MFP"/>
</dbReference>
<keyword evidence="1" id="KW-0175">Coiled coil</keyword>
<evidence type="ECO:0000259" key="3">
    <source>
        <dbReference type="Pfam" id="PF25954"/>
    </source>
</evidence>
<organism evidence="4">
    <name type="scientific">marine metagenome</name>
    <dbReference type="NCBI Taxonomy" id="408172"/>
    <lineage>
        <taxon>unclassified sequences</taxon>
        <taxon>metagenomes</taxon>
        <taxon>ecological metagenomes</taxon>
    </lineage>
</organism>
<proteinExistence type="predicted"/>
<reference evidence="4" key="1">
    <citation type="submission" date="2018-05" db="EMBL/GenBank/DDBJ databases">
        <authorList>
            <person name="Lanie J.A."/>
            <person name="Ng W.-L."/>
            <person name="Kazmierczak K.M."/>
            <person name="Andrzejewski T.M."/>
            <person name="Davidsen T.M."/>
            <person name="Wayne K.J."/>
            <person name="Tettelin H."/>
            <person name="Glass J.I."/>
            <person name="Rusch D."/>
            <person name="Podicherti R."/>
            <person name="Tsui H.-C.T."/>
            <person name="Winkler M.E."/>
        </authorList>
    </citation>
    <scope>NUCLEOTIDE SEQUENCE</scope>
</reference>
<sequence length="295" mass="31638">GDLIVTSSSTGVLEPVLEVEVTSKASGEILRIHVDVGDEIEPGALLAEVDPRDVRNVADQADADIEVALARMDIAERQMERSEELLANGVISVQEHESRTLEFANAQASLIKARTNSELAQLRLEDVIIRAPLAGTILVKNVEEGQVIQSSGQNVSSGTTLMVMADLDMVQVRIFLDEGDLGEIMEGMTTFVTVDAYPGQTFMGVVDQIEPQAVVQRGQTLFPLIVQLDNEARLLRPGMNTEVEIQTGEANGILLIPNNAVVMPQDAEPAAMALGLDPGVVDMESLMSGMGSMFA</sequence>
<accession>A0A382U9U9</accession>
<dbReference type="InterPro" id="IPR058792">
    <property type="entry name" value="Beta-barrel_RND_2"/>
</dbReference>
<dbReference type="Pfam" id="PF25954">
    <property type="entry name" value="Beta-barrel_RND_2"/>
    <property type="match status" value="1"/>
</dbReference>
<gene>
    <name evidence="4" type="ORF">METZ01_LOCUS383928</name>
</gene>
<dbReference type="SUPFAM" id="SSF111369">
    <property type="entry name" value="HlyD-like secretion proteins"/>
    <property type="match status" value="1"/>
</dbReference>
<evidence type="ECO:0000256" key="1">
    <source>
        <dbReference type="SAM" id="Coils"/>
    </source>
</evidence>
<dbReference type="PANTHER" id="PTHR30469:SF33">
    <property type="entry name" value="SLR1207 PROTEIN"/>
    <property type="match status" value="1"/>
</dbReference>
<dbReference type="Gene3D" id="2.40.50.100">
    <property type="match status" value="1"/>
</dbReference>
<feature type="domain" description="CusB-like beta-barrel" evidence="3">
    <location>
        <begin position="178"/>
        <end position="247"/>
    </location>
</feature>
<dbReference type="GO" id="GO:1990281">
    <property type="term" value="C:efflux pump complex"/>
    <property type="evidence" value="ECO:0007669"/>
    <property type="project" value="TreeGrafter"/>
</dbReference>
<dbReference type="GO" id="GO:0015562">
    <property type="term" value="F:efflux transmembrane transporter activity"/>
    <property type="evidence" value="ECO:0007669"/>
    <property type="project" value="TreeGrafter"/>
</dbReference>
<evidence type="ECO:0000313" key="4">
    <source>
        <dbReference type="EMBL" id="SVD31074.1"/>
    </source>
</evidence>
<feature type="coiled-coil region" evidence="1">
    <location>
        <begin position="58"/>
        <end position="85"/>
    </location>
</feature>
<name>A0A382U9U9_9ZZZZ</name>